<keyword evidence="7" id="KW-0012">Acyltransferase</keyword>
<evidence type="ECO:0000313" key="11">
    <source>
        <dbReference type="EMBL" id="GCD95689.1"/>
    </source>
</evidence>
<dbReference type="PROSITE" id="PS50075">
    <property type="entry name" value="CARRIER"/>
    <property type="match status" value="2"/>
</dbReference>
<feature type="domain" description="Carrier" evidence="9">
    <location>
        <begin position="2488"/>
        <end position="2563"/>
    </location>
</feature>
<dbReference type="InterPro" id="IPR050091">
    <property type="entry name" value="PKS_NRPS_Biosynth_Enz"/>
</dbReference>
<dbReference type="SUPFAM" id="SSF51735">
    <property type="entry name" value="NAD(P)-binding Rossmann-fold domains"/>
    <property type="match status" value="2"/>
</dbReference>
<dbReference type="Pfam" id="PF16197">
    <property type="entry name" value="KAsynt_C_assoc"/>
    <property type="match status" value="2"/>
</dbReference>
<evidence type="ECO:0000256" key="1">
    <source>
        <dbReference type="ARBA" id="ARBA00001957"/>
    </source>
</evidence>
<dbReference type="GO" id="GO:0033068">
    <property type="term" value="P:macrolide biosynthetic process"/>
    <property type="evidence" value="ECO:0007669"/>
    <property type="project" value="UniProtKB-ARBA"/>
</dbReference>
<dbReference type="InterPro" id="IPR018201">
    <property type="entry name" value="Ketoacyl_synth_AS"/>
</dbReference>
<reference evidence="11 12" key="1">
    <citation type="submission" date="2018-12" db="EMBL/GenBank/DDBJ databases">
        <title>Draft genome sequence of Embleya hyalina NBRC 13850T.</title>
        <authorList>
            <person name="Komaki H."/>
            <person name="Hosoyama A."/>
            <person name="Kimura A."/>
            <person name="Ichikawa N."/>
            <person name="Tamura T."/>
        </authorList>
    </citation>
    <scope>NUCLEOTIDE SEQUENCE [LARGE SCALE GENOMIC DNA]</scope>
    <source>
        <strain evidence="11 12">NBRC 13850</strain>
    </source>
</reference>
<dbReference type="Pfam" id="PF00109">
    <property type="entry name" value="ketoacyl-synt"/>
    <property type="match status" value="2"/>
</dbReference>
<dbReference type="SUPFAM" id="SSF52151">
    <property type="entry name" value="FabD/lysophospholipase-like"/>
    <property type="match status" value="2"/>
</dbReference>
<dbReference type="InterPro" id="IPR020841">
    <property type="entry name" value="PKS_Beta-ketoAc_synthase_dom"/>
</dbReference>
<comment type="caution">
    <text evidence="11">The sequence shown here is derived from an EMBL/GenBank/DDBJ whole genome shotgun (WGS) entry which is preliminary data.</text>
</comment>
<feature type="domain" description="Carrier" evidence="9">
    <location>
        <begin position="978"/>
        <end position="1053"/>
    </location>
</feature>
<protein>
    <submittedName>
        <fullName evidence="11">Polyketide synthase</fullName>
    </submittedName>
</protein>
<dbReference type="InterPro" id="IPR014043">
    <property type="entry name" value="Acyl_transferase_dom"/>
</dbReference>
<dbReference type="InterPro" id="IPR013968">
    <property type="entry name" value="PKS_KR"/>
</dbReference>
<dbReference type="FunFam" id="3.40.47.10:FF:000019">
    <property type="entry name" value="Polyketide synthase type I"/>
    <property type="match status" value="2"/>
</dbReference>
<evidence type="ECO:0000313" key="12">
    <source>
        <dbReference type="Proteomes" id="UP000286931"/>
    </source>
</evidence>
<dbReference type="Pfam" id="PF08990">
    <property type="entry name" value="Docking"/>
    <property type="match status" value="1"/>
</dbReference>
<dbReference type="Gene3D" id="3.30.70.3290">
    <property type="match status" value="2"/>
</dbReference>
<evidence type="ECO:0000256" key="8">
    <source>
        <dbReference type="SAM" id="MobiDB-lite"/>
    </source>
</evidence>
<dbReference type="GO" id="GO:0004315">
    <property type="term" value="F:3-oxoacyl-[acyl-carrier-protein] synthase activity"/>
    <property type="evidence" value="ECO:0007669"/>
    <property type="project" value="InterPro"/>
</dbReference>
<gene>
    <name evidence="11" type="primary">rifA_1</name>
    <name evidence="11" type="ORF">EHYA_03369</name>
</gene>
<dbReference type="Gene3D" id="3.40.366.10">
    <property type="entry name" value="Malonyl-Coenzyme A Acyl Carrier Protein, domain 2"/>
    <property type="match status" value="2"/>
</dbReference>
<keyword evidence="2" id="KW-0596">Phosphopantetheine</keyword>
<dbReference type="InterPro" id="IPR020806">
    <property type="entry name" value="PKS_PP-bd"/>
</dbReference>
<dbReference type="Gene3D" id="3.40.50.720">
    <property type="entry name" value="NAD(P)-binding Rossmann-like Domain"/>
    <property type="match status" value="1"/>
</dbReference>
<dbReference type="Pfam" id="PF00550">
    <property type="entry name" value="PP-binding"/>
    <property type="match status" value="2"/>
</dbReference>
<keyword evidence="6" id="KW-0511">Multifunctional enzyme</keyword>
<evidence type="ECO:0000256" key="2">
    <source>
        <dbReference type="ARBA" id="ARBA00022450"/>
    </source>
</evidence>
<dbReference type="PANTHER" id="PTHR43775">
    <property type="entry name" value="FATTY ACID SYNTHASE"/>
    <property type="match status" value="1"/>
</dbReference>
<dbReference type="FunFam" id="1.10.1200.10:FF:000007">
    <property type="entry name" value="Probable polyketide synthase pks17"/>
    <property type="match status" value="1"/>
</dbReference>
<sequence length="2654" mass="275579">MPDRDPPDNHKLVGYLKRVAAELHDARAELRRVEERDSEPIAIVAMACRFPGGVASPEDLWRLVTEGGDAIGPLPTDRGWDLDGLDAVAGSRVRQGGFLDRVADFDPEFFGISPREALAMDPQQRVLLEVGWELFERAGLDRAAVRGSRTGVFVGGGWTGYGSDLGEVPDGVGDHLATGTIISVLSGRLAFVYGLEGPAVTVDTACSSSLVALHLAVRALRAGECTMALAGGVTVMPHIGVFGASGRQHGMAPDGRCKAFGAGADGTGWSEGAGLLLLQRLSDARRAGRRVLAVVRGSAVNQDGAGSGLTTPNGPAQRRVIRQALADARLTPDDIDAVEASATGTPLGDPIEARALLAGYGPGRDPRQPLWLGSLKSNVGHTQSAAGVAGVIKTVMALRHGVLPKTLHADEPTPHVDWSAGTVRLLTEARPWPDTGERPRRAGVSSFGISGTNAHVLVEQAPDEPGFEPVRTPVAHRPLVPWVLSARDEEGLRAQADRLAVRVAAEPDLVPDDVAYSLATTRTALACRAALTAGDLNGFGERLRALADGEGTVAMAARDPRPVFVFPGHGPHHRTALLRELLDTTPEFAATIAECQRALDPWVDWSVAELLRASHERAPTRVAVAEPLSWAVAVSLARLWQAHGVHPAAVVGHGHGEIAAACVAGGLSLADGAKVVALRGRALRELAGTGGMVSVAVSASRARTLIGPLGAGATVAAIDGPNSVTIAGSPPALDELLAVCEGQGVRARRLPVDHAPNTPHVEAIRDRLTRDLADLAPMPATVPFHSATTGRRSDTAVLDADHWYGNLRRQVRFDDAVGALLAEGHDTFIEIGAHPVLTTALADTIAAADVPAVVLDTLPRGEDGPGGFAEALAGAHVHGLGVDWRHLFAGWAVPPRRVDLPTYAFRRRRLWPATMGAGDAVGGGHPLLGARHSRPGAGPAGADGGAPAHGDSSAPDGDPDADRLVRDLLALDVPARERALTRLVRAQAAAALGYDTAEAVDPDSPFKNLGVDSVIALDLRNRLAAHIGRRLPATLVFDHPTVVALARHLGTELSAAGDEFATRPAAAPASTGVDHEPLAVIGMACRLPGGVGSPEDLWRLLVDGRDGLTDFPTDRGWPLDGLYHPDPDHPGTSYVRSGGFVAHATDFDAEFFGISPREALAMDPQQRLLLETSWEVFERAGIDPATLRGSDTGVFVGAVDIGYPTGMRVPDELGGHLGTGNAASVASGRLAYTFGLEGPAITVDTACSSSLVALHLAGQALRGGECSMALAGGVTVYANPAAFVEFSRQRVLSADGRCKPFAAAADGTGWSEGIGMLLVERLSDARRNGHRVLATILGSAVNQDGASNGLTAPNGPAQQRVIRRALANARLNARDVDAVEAHGTGTALGDPIEAQALIATYGREHHADEPVRLGALKSNIGHTTAAAGVAGVIKMVLAMRHGVLPKTLHVDAPTPHVDWSAGAVRLLTEACPWPETGRPRRAAVSSFGISGTNAHTVLEYRPPEPADPPSADARVDPGVLPYLLSAGTPRALAAQAERLHAHLTAAEAEIAPADLAAALAGSRAALAHRAVVTAADRAELLAGLAALAAGDPIGTVTVGLARADRIPVFLFGGQGGQRVGMGRELYAAHPVFAAAFDEVVSALDGRLAGGVGCSVGDVVFGVGGFGGLLDGTVFAQAGLFAVEVALFRLVESFGVRPGFVLGHSVGELVAAYVAGVWSLADAAAVVAARGRLMQALPAGGAMVAVQAGEDEVRGVLDGRGTVGVAAVNGPMSVVVSGDEDAVLAVAARFAGRGRRTRRLRVGHAFHSARMEPMLADFRTVLEGVSYADPRIPLLSNLTGAVAGDGELTGPDYWLRQVREPVRFADCVASVRAMGDLVLVDVGPDGASTAMARECLGPVVRTPTAGTPTAETPTVALLRRDRPERATLTAALGALHAYGTPVDWSALLTGRAATVDLPTYPFQRQRYWLDPLPDARTAGDPDSRRYRAAWTPWTERSDAEPSGTWLVLSHPASPYTDACVRALERRGATVTPLRVDATECDRGILAEHLRRLGPLDGVLSLLCDLPGERADLPGLAHGLAATLALVQASADARPGGRLWCLTSGAVSVAEHDPLGSADQAGIWGLGRAAALELPDLWGGLVDVAEATRATVDALPEETDAVDVWSRLADVLAHGAEDQVAIRPDGVHVRRLVRASATAGTAERPWQPTGTVLITGGTGGLGARVARWAAGAGAERVVLAARRGARAPGAEDLAAELSALGAAVLIESCDTADRHAVRRLIRRIDADGPPLSAVVHAAGVAQAALIADTDPVEAARIMAGKAAGAAHLDAVLGERPLAAFVLFASIAGVWGSGGQGVYAAANAHLDALARDRRARGLVATSIAWGPWAGGGMVERADGDRLARLGLRAMDPRAAVTAMARAVGRDDAEVVVADVDWRAFAASFTSSRPSPLLRGLPEADAALAAPAAGVGAADPGLIGRLAAAGPAERETILLDLVRGQVAAVLGHTSTGRIRADQPFGDLGFDSLTAVDLRDRLGRATGVELPSTLVFDHPTPLDLAARLRAALTDGDESVLTPVLAELDNLDAAFGRIADEDPQVRARVALRMRRFVERLGALDRDDTATPDGTGVEAASDDELFALLDHHLETPGQAPKGDHS</sequence>
<dbReference type="Proteomes" id="UP000286931">
    <property type="component" value="Unassembled WGS sequence"/>
</dbReference>
<dbReference type="InterPro" id="IPR006162">
    <property type="entry name" value="Ppantetheine_attach_site"/>
</dbReference>
<dbReference type="SUPFAM" id="SSF53901">
    <property type="entry name" value="Thiolase-like"/>
    <property type="match status" value="2"/>
</dbReference>
<dbReference type="GO" id="GO:0031177">
    <property type="term" value="F:phosphopantetheine binding"/>
    <property type="evidence" value="ECO:0007669"/>
    <property type="project" value="InterPro"/>
</dbReference>
<evidence type="ECO:0000256" key="7">
    <source>
        <dbReference type="ARBA" id="ARBA00023315"/>
    </source>
</evidence>
<dbReference type="PROSITE" id="PS00012">
    <property type="entry name" value="PHOSPHOPANTETHEINE"/>
    <property type="match status" value="1"/>
</dbReference>
<evidence type="ECO:0000256" key="6">
    <source>
        <dbReference type="ARBA" id="ARBA00023268"/>
    </source>
</evidence>
<dbReference type="OrthoDB" id="9778690at2"/>
<dbReference type="InterPro" id="IPR014031">
    <property type="entry name" value="Ketoacyl_synth_C"/>
</dbReference>
<feature type="domain" description="Ketosynthase family 3 (KS3)" evidence="10">
    <location>
        <begin position="1075"/>
        <end position="1500"/>
    </location>
</feature>
<dbReference type="SMART" id="SM00823">
    <property type="entry name" value="PKS_PP"/>
    <property type="match status" value="2"/>
</dbReference>
<dbReference type="InterPro" id="IPR032821">
    <property type="entry name" value="PKS_assoc"/>
</dbReference>
<keyword evidence="3" id="KW-0597">Phosphoprotein</keyword>
<feature type="domain" description="Ketosynthase family 3 (KS3)" evidence="10">
    <location>
        <begin position="38"/>
        <end position="460"/>
    </location>
</feature>
<dbReference type="SUPFAM" id="SSF47336">
    <property type="entry name" value="ACP-like"/>
    <property type="match status" value="2"/>
</dbReference>
<evidence type="ECO:0000256" key="5">
    <source>
        <dbReference type="ARBA" id="ARBA00023194"/>
    </source>
</evidence>
<dbReference type="Pfam" id="PF02801">
    <property type="entry name" value="Ketoacyl-synt_C"/>
    <property type="match status" value="2"/>
</dbReference>
<accession>A0A401YMG4</accession>
<dbReference type="SUPFAM" id="SSF55048">
    <property type="entry name" value="Probable ACP-binding domain of malonyl-CoA ACP transacylase"/>
    <property type="match status" value="2"/>
</dbReference>
<dbReference type="EMBL" id="BIFH01000018">
    <property type="protein sequence ID" value="GCD95689.1"/>
    <property type="molecule type" value="Genomic_DNA"/>
</dbReference>
<evidence type="ECO:0000259" key="10">
    <source>
        <dbReference type="PROSITE" id="PS52004"/>
    </source>
</evidence>
<dbReference type="CDD" id="cd08952">
    <property type="entry name" value="KR_1_SDR_x"/>
    <property type="match status" value="1"/>
</dbReference>
<dbReference type="InterPro" id="IPR016035">
    <property type="entry name" value="Acyl_Trfase/lysoPLipase"/>
</dbReference>
<dbReference type="SMART" id="SM00822">
    <property type="entry name" value="PKS_KR"/>
    <property type="match status" value="1"/>
</dbReference>
<dbReference type="PANTHER" id="PTHR43775:SF51">
    <property type="entry name" value="INACTIVE PHENOLPHTHIOCEROL SYNTHESIS POLYKETIDE SYNTHASE TYPE I PKS1-RELATED"/>
    <property type="match status" value="1"/>
</dbReference>
<name>A0A401YMG4_9ACTN</name>
<dbReference type="PROSITE" id="PS00606">
    <property type="entry name" value="KS3_1"/>
    <property type="match status" value="2"/>
</dbReference>
<dbReference type="SMART" id="SM00827">
    <property type="entry name" value="PKS_AT"/>
    <property type="match status" value="2"/>
</dbReference>
<dbReference type="SMART" id="SM01294">
    <property type="entry name" value="PKS_PP_betabranch"/>
    <property type="match status" value="2"/>
</dbReference>
<feature type="region of interest" description="Disordered" evidence="8">
    <location>
        <begin position="922"/>
        <end position="961"/>
    </location>
</feature>
<dbReference type="InterPro" id="IPR014030">
    <property type="entry name" value="Ketoacyl_synth_N"/>
</dbReference>
<dbReference type="InterPro" id="IPR009081">
    <property type="entry name" value="PP-bd_ACP"/>
</dbReference>
<dbReference type="SMART" id="SM00825">
    <property type="entry name" value="PKS_KS"/>
    <property type="match status" value="2"/>
</dbReference>
<keyword evidence="4" id="KW-0808">Transferase</keyword>
<dbReference type="Gene3D" id="1.10.1200.10">
    <property type="entry name" value="ACP-like"/>
    <property type="match status" value="2"/>
</dbReference>
<feature type="compositionally biased region" description="Low complexity" evidence="8">
    <location>
        <begin position="945"/>
        <end position="956"/>
    </location>
</feature>
<dbReference type="GO" id="GO:0006633">
    <property type="term" value="P:fatty acid biosynthetic process"/>
    <property type="evidence" value="ECO:0007669"/>
    <property type="project" value="InterPro"/>
</dbReference>
<dbReference type="PROSITE" id="PS52004">
    <property type="entry name" value="KS3_2"/>
    <property type="match status" value="2"/>
</dbReference>
<comment type="cofactor">
    <cofactor evidence="1">
        <name>pantetheine 4'-phosphate</name>
        <dbReference type="ChEBI" id="CHEBI:47942"/>
    </cofactor>
</comment>
<dbReference type="InterPro" id="IPR057326">
    <property type="entry name" value="KR_dom"/>
</dbReference>
<dbReference type="InterPro" id="IPR001227">
    <property type="entry name" value="Ac_transferase_dom_sf"/>
</dbReference>
<evidence type="ECO:0000256" key="4">
    <source>
        <dbReference type="ARBA" id="ARBA00022679"/>
    </source>
</evidence>
<dbReference type="InterPro" id="IPR016036">
    <property type="entry name" value="Malonyl_transacylase_ACP-bd"/>
</dbReference>
<dbReference type="InterPro" id="IPR015083">
    <property type="entry name" value="NorB/c/GfsB-D-like_docking"/>
</dbReference>
<organism evidence="11 12">
    <name type="scientific">Embleya hyalina</name>
    <dbReference type="NCBI Taxonomy" id="516124"/>
    <lineage>
        <taxon>Bacteria</taxon>
        <taxon>Bacillati</taxon>
        <taxon>Actinomycetota</taxon>
        <taxon>Actinomycetes</taxon>
        <taxon>Kitasatosporales</taxon>
        <taxon>Streptomycetaceae</taxon>
        <taxon>Embleya</taxon>
    </lineage>
</organism>
<dbReference type="InterPro" id="IPR036736">
    <property type="entry name" value="ACP-like_sf"/>
</dbReference>
<dbReference type="Gene3D" id="3.40.47.10">
    <property type="match status" value="2"/>
</dbReference>
<keyword evidence="12" id="KW-1185">Reference proteome</keyword>
<proteinExistence type="predicted"/>
<dbReference type="CDD" id="cd00833">
    <property type="entry name" value="PKS"/>
    <property type="match status" value="2"/>
</dbReference>
<evidence type="ECO:0000259" key="9">
    <source>
        <dbReference type="PROSITE" id="PS50075"/>
    </source>
</evidence>
<evidence type="ECO:0000256" key="3">
    <source>
        <dbReference type="ARBA" id="ARBA00022553"/>
    </source>
</evidence>
<dbReference type="Pfam" id="PF08659">
    <property type="entry name" value="KR"/>
    <property type="match status" value="1"/>
</dbReference>
<dbReference type="GO" id="GO:0004312">
    <property type="term" value="F:fatty acid synthase activity"/>
    <property type="evidence" value="ECO:0007669"/>
    <property type="project" value="TreeGrafter"/>
</dbReference>
<dbReference type="InterPro" id="IPR016039">
    <property type="entry name" value="Thiolase-like"/>
</dbReference>
<dbReference type="Pfam" id="PF00698">
    <property type="entry name" value="Acyl_transf_1"/>
    <property type="match status" value="2"/>
</dbReference>
<dbReference type="InterPro" id="IPR036291">
    <property type="entry name" value="NAD(P)-bd_dom_sf"/>
</dbReference>
<keyword evidence="5" id="KW-0045">Antibiotic biosynthesis</keyword>